<dbReference type="GeneID" id="108660654"/>
<dbReference type="FunFam" id="3.30.70.270:FF:000020">
    <property type="entry name" value="Transposon Tf2-6 polyprotein-like Protein"/>
    <property type="match status" value="1"/>
</dbReference>
<evidence type="ECO:0000313" key="11">
    <source>
        <dbReference type="Proteomes" id="UP000694886"/>
    </source>
</evidence>
<dbReference type="GO" id="GO:0003676">
    <property type="term" value="F:nucleic acid binding"/>
    <property type="evidence" value="ECO:0007669"/>
    <property type="project" value="InterPro"/>
</dbReference>
<dbReference type="EC" id="2.7.7.49" evidence="1"/>
<dbReference type="PANTHER" id="PTHR37984">
    <property type="entry name" value="PROTEIN CBG26694"/>
    <property type="match status" value="1"/>
</dbReference>
<evidence type="ECO:0000313" key="12">
    <source>
        <dbReference type="RefSeq" id="XP_017970395.1"/>
    </source>
</evidence>
<keyword evidence="2" id="KW-0808">Transferase</keyword>
<dbReference type="SUPFAM" id="SSF53098">
    <property type="entry name" value="Ribonuclease H-like"/>
    <property type="match status" value="1"/>
</dbReference>
<evidence type="ECO:0000259" key="9">
    <source>
        <dbReference type="Pfam" id="PF03732"/>
    </source>
</evidence>
<evidence type="ECO:0000256" key="5">
    <source>
        <dbReference type="ARBA" id="ARBA00022759"/>
    </source>
</evidence>
<dbReference type="InterPro" id="IPR043128">
    <property type="entry name" value="Rev_trsase/Diguanyl_cyclase"/>
</dbReference>
<dbReference type="Pfam" id="PF03732">
    <property type="entry name" value="Retrotrans_gag"/>
    <property type="match status" value="1"/>
</dbReference>
<dbReference type="Gene3D" id="3.30.70.270">
    <property type="match status" value="2"/>
</dbReference>
<dbReference type="Pfam" id="PF00078">
    <property type="entry name" value="RVT_1"/>
    <property type="match status" value="1"/>
</dbReference>
<dbReference type="GO" id="GO:0016787">
    <property type="term" value="F:hydrolase activity"/>
    <property type="evidence" value="ECO:0007669"/>
    <property type="project" value="UniProtKB-KW"/>
</dbReference>
<dbReference type="InterPro" id="IPR043502">
    <property type="entry name" value="DNA/RNA_pol_sf"/>
</dbReference>
<organism evidence="11 12">
    <name type="scientific">Theobroma cacao</name>
    <name type="common">Cacao</name>
    <name type="synonym">Cocoa</name>
    <dbReference type="NCBI Taxonomy" id="3641"/>
    <lineage>
        <taxon>Eukaryota</taxon>
        <taxon>Viridiplantae</taxon>
        <taxon>Streptophyta</taxon>
        <taxon>Embryophyta</taxon>
        <taxon>Tracheophyta</taxon>
        <taxon>Spermatophyta</taxon>
        <taxon>Magnoliopsida</taxon>
        <taxon>eudicotyledons</taxon>
        <taxon>Gunneridae</taxon>
        <taxon>Pentapetalae</taxon>
        <taxon>rosids</taxon>
        <taxon>malvids</taxon>
        <taxon>Malvales</taxon>
        <taxon>Malvaceae</taxon>
        <taxon>Byttnerioideae</taxon>
        <taxon>Theobroma</taxon>
    </lineage>
</organism>
<dbReference type="CDD" id="cd00303">
    <property type="entry name" value="retropepsin_like"/>
    <property type="match status" value="1"/>
</dbReference>
<dbReference type="Gene3D" id="3.10.10.10">
    <property type="entry name" value="HIV Type 1 Reverse Transcriptase, subunit A, domain 1"/>
    <property type="match status" value="1"/>
</dbReference>
<dbReference type="GO" id="GO:0004519">
    <property type="term" value="F:endonuclease activity"/>
    <property type="evidence" value="ECO:0007669"/>
    <property type="project" value="UniProtKB-KW"/>
</dbReference>
<dbReference type="InterPro" id="IPR005162">
    <property type="entry name" value="Retrotrans_gag_dom"/>
</dbReference>
<proteinExistence type="predicted"/>
<dbReference type="InterPro" id="IPR036397">
    <property type="entry name" value="RNaseH_sf"/>
</dbReference>
<reference evidence="12" key="2">
    <citation type="submission" date="2025-08" db="UniProtKB">
        <authorList>
            <consortium name="RefSeq"/>
        </authorList>
    </citation>
    <scope>IDENTIFICATION</scope>
</reference>
<dbReference type="InterPro" id="IPR050951">
    <property type="entry name" value="Retrovirus_Pol_polyprotein"/>
</dbReference>
<feature type="domain" description="Retrotransposon gag" evidence="9">
    <location>
        <begin position="43"/>
        <end position="135"/>
    </location>
</feature>
<dbReference type="Gene3D" id="2.40.70.10">
    <property type="entry name" value="Acid Proteases"/>
    <property type="match status" value="1"/>
</dbReference>
<dbReference type="InterPro" id="IPR012337">
    <property type="entry name" value="RNaseH-like_sf"/>
</dbReference>
<accession>A0AB32VYC1</accession>
<dbReference type="GO" id="GO:0003964">
    <property type="term" value="F:RNA-directed DNA polymerase activity"/>
    <property type="evidence" value="ECO:0007669"/>
    <property type="project" value="UniProtKB-KW"/>
</dbReference>
<evidence type="ECO:0000259" key="8">
    <source>
        <dbReference type="Pfam" id="PF00078"/>
    </source>
</evidence>
<evidence type="ECO:0000256" key="7">
    <source>
        <dbReference type="ARBA" id="ARBA00022918"/>
    </source>
</evidence>
<evidence type="ECO:0000256" key="3">
    <source>
        <dbReference type="ARBA" id="ARBA00022695"/>
    </source>
</evidence>
<keyword evidence="6" id="KW-0378">Hydrolase</keyword>
<dbReference type="KEGG" id="tcc:108660654"/>
<keyword evidence="3" id="KW-0548">Nucleotidyltransferase</keyword>
<keyword evidence="7" id="KW-0695">RNA-directed DNA polymerase</keyword>
<dbReference type="Gramene" id="Tc02v2_t017180.1">
    <property type="protein sequence ID" value="Tc02v2_p017180.1"/>
    <property type="gene ID" value="Tc02v2_g017180"/>
</dbReference>
<reference evidence="11" key="1">
    <citation type="journal article" date="1997" name="Nucleic Acids Res.">
        <title>tRNAscan-SE: a program for improved detection of transfer RNA genes in genomic sequence.</title>
        <authorList>
            <person name="Lowe T.M."/>
            <person name="Eddy S.R."/>
        </authorList>
    </citation>
    <scope>NUCLEOTIDE SEQUENCE [LARGE SCALE GENOMIC DNA]</scope>
    <source>
        <strain evidence="11">r\B97-61/B2</strain>
    </source>
</reference>
<dbReference type="FunFam" id="3.10.20.370:FF:000001">
    <property type="entry name" value="Retrovirus-related Pol polyprotein from transposon 17.6-like protein"/>
    <property type="match status" value="1"/>
</dbReference>
<evidence type="ECO:0000256" key="6">
    <source>
        <dbReference type="ARBA" id="ARBA00022801"/>
    </source>
</evidence>
<feature type="domain" description="Reverse transcriptase" evidence="8">
    <location>
        <begin position="672"/>
        <end position="828"/>
    </location>
</feature>
<name>A0AB32VYC1_THECC</name>
<sequence length="1329" mass="153401">MIQSSVQFGGLPSNDPNTHLVNFLEIYNTFKYNGVTNDAIRLRLFPFSLRDKAKNWLNSLPNGFITTWEELAQKFLSKFFSPAKTAKLRNDITSFTQFDGESLYEAWERFKEPLQRCPHHELPDWLQVQTFYNGLIGSIKTTIDAAAGGALMSKNAADAYNLLEEMALNNYQWPSERSGSRKVVGAYEIDTMSNLAVQVAALSKKIDTLGVHAVQNSICEMCGDGHSNDQCPYNSNQSSKEQCQAITLRNGKEIEGVNEKVVETENEHVDNERICEKESEVEQKEKVKAKNQGVSQVIHPPPPFPQRLQKQKLEKQFQKFINVFKKLHINIPFAEALEQMPSYVKFLKYILSKKIKLCEFETISLTEECSAILQNKLPLKLKDLGSFTIPYTIGNFFFTKALSDLGPSINLMPWSIFEKLGLGECKPTFVTLKLADRSYVYPRGIIEDVLVKVDKFIFPVDFIILDMEEDRQIPIILGRPFLATARALIDVEKGELTLRVQDQQVTFNIFKALKLPVTSEDCFSVSVVNNLTHDVFLKENPNDPFEACLFANSDRDDDEFIEYSNLLNAHSRFRTNHQFESLDISTSLVPAFKPSIEEPSILELKPLPAHLRRLNPIMKEVVKKEIIKWLDAGIIYPISDSSWVSPVQCVLKKGRMIVVANDNNELIPTRTVTGWRVCMDYCKLNKATRKDHFLFPFIDQMLDRLAGKEYYCFLNGYSSYNQIAIAPKDQEKTTFTCPYGTFAFRRMPFGLCNAPATFQRCMMAIFTNMVEKCLEAFMDDFSVFGNNFDDCLLNLARVLKRCEETNLVLNWEKCHFMVREGIVLGHKISSNGIEVDKAKIEAIKKLPPPINVKGIRSFLGHAGFYRRFIKDFSKISKPLCNLLEKDVPFNFDNECLVTFDELKKRLIFAPIIISPDWTFPFELMCDASDYAVGAVLGQRKDKIFHSIYYASKTLNEAQKNYTTTEKELLAVVFTFDKFHSYLVGTKVIVYIDHSAIKYLIAKKDTKPRLIRWIFLLQEFDLEIRDRKGKENQVADHLSRLEIEAQGKDSTLIKEMFRDEQILQVGKKSLPWYADFVNYLVSNIIPPDLNFHQKKKFLHDVKFYFWDEPYLFKQCKYQMFRKCVLEEETSGQAKISNREIKRILEKTVCPIRKDWSKRLDDALWAYRTAYKTPIGMSPYKLVFGKACHLPVELEHNAYWAVKKLNIDLQTTGEQRLLQLNELDEFRLQAYENAKLYKEKTKQWHDKKILARSFEPGQAVLLFNSRLKLFLRKLKSRWSGPFIVNEVFPHGAIEVRGTNSRKFKVNGQRLKHYWGGEINSQKSSIHLLDTA</sequence>
<evidence type="ECO:0000256" key="1">
    <source>
        <dbReference type="ARBA" id="ARBA00012493"/>
    </source>
</evidence>
<keyword evidence="4" id="KW-0540">Nuclease</keyword>
<dbReference type="SUPFAM" id="SSF56672">
    <property type="entry name" value="DNA/RNA polymerases"/>
    <property type="match status" value="1"/>
</dbReference>
<protein>
    <recommendedName>
        <fullName evidence="1">RNA-directed DNA polymerase</fullName>
        <ecNumber evidence="1">2.7.7.49</ecNumber>
    </recommendedName>
</protein>
<dbReference type="Pfam" id="PF17917">
    <property type="entry name" value="RT_RNaseH"/>
    <property type="match status" value="1"/>
</dbReference>
<dbReference type="CDD" id="cd09274">
    <property type="entry name" value="RNase_HI_RT_Ty3"/>
    <property type="match status" value="1"/>
</dbReference>
<dbReference type="CDD" id="cd01647">
    <property type="entry name" value="RT_LTR"/>
    <property type="match status" value="1"/>
</dbReference>
<evidence type="ECO:0000256" key="4">
    <source>
        <dbReference type="ARBA" id="ARBA00022722"/>
    </source>
</evidence>
<evidence type="ECO:0000256" key="2">
    <source>
        <dbReference type="ARBA" id="ARBA00022679"/>
    </source>
</evidence>
<gene>
    <name evidence="12" type="primary">LOC108660654</name>
</gene>
<dbReference type="InterPro" id="IPR021109">
    <property type="entry name" value="Peptidase_aspartic_dom_sf"/>
</dbReference>
<feature type="domain" description="Reverse transcriptase RNase H-like" evidence="10">
    <location>
        <begin position="918"/>
        <end position="1019"/>
    </location>
</feature>
<dbReference type="InterPro" id="IPR041373">
    <property type="entry name" value="RT_RNaseH"/>
</dbReference>
<dbReference type="RefSeq" id="XP_017970395.1">
    <property type="nucleotide sequence ID" value="XM_018114906.1"/>
</dbReference>
<dbReference type="InterPro" id="IPR000477">
    <property type="entry name" value="RT_dom"/>
</dbReference>
<dbReference type="Gene3D" id="3.30.420.10">
    <property type="entry name" value="Ribonuclease H-like superfamily/Ribonuclease H"/>
    <property type="match status" value="1"/>
</dbReference>
<dbReference type="Proteomes" id="UP000694886">
    <property type="component" value="Chromosome 2"/>
</dbReference>
<keyword evidence="5" id="KW-0255">Endonuclease</keyword>
<dbReference type="PANTHER" id="PTHR37984:SF5">
    <property type="entry name" value="PROTEIN NYNRIN-LIKE"/>
    <property type="match status" value="1"/>
</dbReference>
<evidence type="ECO:0000259" key="10">
    <source>
        <dbReference type="Pfam" id="PF17917"/>
    </source>
</evidence>